<feature type="compositionally biased region" description="Polar residues" evidence="1">
    <location>
        <begin position="137"/>
        <end position="146"/>
    </location>
</feature>
<feature type="region of interest" description="Disordered" evidence="1">
    <location>
        <begin position="49"/>
        <end position="87"/>
    </location>
</feature>
<feature type="compositionally biased region" description="Polar residues" evidence="1">
    <location>
        <begin position="153"/>
        <end position="162"/>
    </location>
</feature>
<evidence type="ECO:0000313" key="2">
    <source>
        <dbReference type="EMBL" id="KAJ4339624.1"/>
    </source>
</evidence>
<comment type="caution">
    <text evidence="2">The sequence shown here is derived from an EMBL/GenBank/DDBJ whole genome shotgun (WGS) entry which is preliminary data.</text>
</comment>
<feature type="region of interest" description="Disordered" evidence="1">
    <location>
        <begin position="1"/>
        <end position="20"/>
    </location>
</feature>
<dbReference type="SUPFAM" id="SSF48371">
    <property type="entry name" value="ARM repeat"/>
    <property type="match status" value="1"/>
</dbReference>
<reference evidence="2" key="1">
    <citation type="submission" date="2022-10" db="EMBL/GenBank/DDBJ databases">
        <title>Tapping the CABI collections for fungal endophytes: first genome assemblies for Collariella, Neodidymelliopsis, Ascochyta clinopodiicola, Didymella pomorum, Didymosphaeria variabile, Neocosmospora piperis and Neocucurbitaria cava.</title>
        <authorList>
            <person name="Hill R."/>
        </authorList>
    </citation>
    <scope>NUCLEOTIDE SEQUENCE</scope>
    <source>
        <strain evidence="2">IMI 360193</strain>
    </source>
</reference>
<dbReference type="OrthoDB" id="3794856at2759"/>
<proteinExistence type="predicted"/>
<feature type="compositionally biased region" description="Acidic residues" evidence="1">
    <location>
        <begin position="723"/>
        <end position="768"/>
    </location>
</feature>
<feature type="compositionally biased region" description="Basic and acidic residues" evidence="1">
    <location>
        <begin position="791"/>
        <end position="802"/>
    </location>
</feature>
<dbReference type="EMBL" id="JAPEUV010000021">
    <property type="protein sequence ID" value="KAJ4339624.1"/>
    <property type="molecule type" value="Genomic_DNA"/>
</dbReference>
<feature type="region of interest" description="Disordered" evidence="1">
    <location>
        <begin position="380"/>
        <end position="407"/>
    </location>
</feature>
<name>A0A9W8X3D2_9PLEO</name>
<keyword evidence="3" id="KW-1185">Reference proteome</keyword>
<feature type="compositionally biased region" description="Basic residues" evidence="1">
    <location>
        <begin position="684"/>
        <end position="696"/>
    </location>
</feature>
<accession>A0A9W8X3D2</accession>
<protein>
    <submittedName>
        <fullName evidence="2">Uncharacterized protein</fullName>
    </submittedName>
</protein>
<dbReference type="Proteomes" id="UP001140562">
    <property type="component" value="Unassembled WGS sequence"/>
</dbReference>
<gene>
    <name evidence="2" type="ORF">N0V87_003065</name>
</gene>
<sequence length="1061" mass="116247">MNRPSVDVQPTQQPQEPIMIDGQDIRQIGAQMRQPNEFFRLGASADLSRVLDPPLQPSQQQSRPHTEHLDYEPTSQATDEGSAAEPYVPRWDITVAPTDPWTGRIPIPELSPDVSVRLLELAQSEGLLQDNDLRSYPQHQTHESQSPPIPQAQHPTQSFENTQPAFFDDGFGRGIDRDHFLSCFSEQRIIYMQTQLHESIPYHEVFADQNPLRWAMLAHALGYASPPRQAIGNFEGSNAPFWLPCQADYSHWNARDAEVLQATCLENEIGVYWGLLDHFGTQAQLVLGSSSQGASFGIQQIRDPSLQAMQSPALNQHPFELEDRSYQDHPAEGIQELLWLQNEYRIEPADAPAQTGRPLDFLDESTPLESGALEELLSQNSPLDHGSSASIPISSQPSAHDASLQQMETARSLPLPAQENSVVQQDGEAIADPQPSGNTATAAAQSIQTQQLQQALAAQNSQAAKPSRKKDLKRLVYDPNAMLHPRSATDAVIRLATEADRAAYTADISWYKPKNPEEARKVPETDVELEPYVLYMLESMMDTSQAEDKKDIKSSFHKRWSAEALKTKWPVSLEAMEAICWIIAKMARQYHRDGPAFLNLFDRLHQEKAEKNQDLTFVERIKVICTVLLISKSRVDTCLKYENLGSLVAFPLSALANCIANRPFNEKRKKKLAAGNKALERKAEKKAKKAAAKKAAKGTVTADDRDALADANGTTLQDRAEQEVEEGDKEIEGEEEEEEDDEDDTDEDDDDDDDDDDQDGDGSNDENGDNGADISTGLSQPDANPDDETDRDNGGHSGRANDPDTGTGASKPPPGNSHVYRNHTERASVASPMTELDTQEPSELPTKALTAQSAGAVLQPQPPTPHAKAAALQPGRAATSNGSRKRSAADALEPANSSKPPMSNDKVRHGPIGVFPAANTLTQNGMQVSFHSMGHLASITAQDNDPMPPPEPVSGAARMREYMQLAASKNSRKRSATAEHLGLELPSAPKRSRNASYTDSSDAAMFGTPDTILPPTLTPPTKRRATEAGLGDINVREKSARSVDGQAIAPKRRRAPPSSAE</sequence>
<feature type="compositionally biased region" description="Low complexity" evidence="1">
    <location>
        <begin position="387"/>
        <end position="399"/>
    </location>
</feature>
<evidence type="ECO:0000256" key="1">
    <source>
        <dbReference type="SAM" id="MobiDB-lite"/>
    </source>
</evidence>
<feature type="region of interest" description="Disordered" evidence="1">
    <location>
        <begin position="137"/>
        <end position="162"/>
    </location>
</feature>
<evidence type="ECO:0000313" key="3">
    <source>
        <dbReference type="Proteomes" id="UP001140562"/>
    </source>
</evidence>
<feature type="region of interest" description="Disordered" evidence="1">
    <location>
        <begin position="968"/>
        <end position="1061"/>
    </location>
</feature>
<dbReference type="InterPro" id="IPR016024">
    <property type="entry name" value="ARM-type_fold"/>
</dbReference>
<organism evidence="2 3">
    <name type="scientific">Didymella glomerata</name>
    <dbReference type="NCBI Taxonomy" id="749621"/>
    <lineage>
        <taxon>Eukaryota</taxon>
        <taxon>Fungi</taxon>
        <taxon>Dikarya</taxon>
        <taxon>Ascomycota</taxon>
        <taxon>Pezizomycotina</taxon>
        <taxon>Dothideomycetes</taxon>
        <taxon>Pleosporomycetidae</taxon>
        <taxon>Pleosporales</taxon>
        <taxon>Pleosporineae</taxon>
        <taxon>Didymellaceae</taxon>
        <taxon>Didymella</taxon>
    </lineage>
</organism>
<feature type="region of interest" description="Disordered" evidence="1">
    <location>
        <begin position="684"/>
        <end position="909"/>
    </location>
</feature>
<dbReference type="AlphaFoldDB" id="A0A9W8X3D2"/>